<evidence type="ECO:0000313" key="2">
    <source>
        <dbReference type="EMBL" id="MCY1005007.1"/>
    </source>
</evidence>
<evidence type="ECO:0000259" key="1">
    <source>
        <dbReference type="PROSITE" id="PS51186"/>
    </source>
</evidence>
<name>A0A9X3IUD7_9BACT</name>
<dbReference type="SUPFAM" id="SSF55729">
    <property type="entry name" value="Acyl-CoA N-acyltransferases (Nat)"/>
    <property type="match status" value="1"/>
</dbReference>
<dbReference type="Proteomes" id="UP001150924">
    <property type="component" value="Unassembled WGS sequence"/>
</dbReference>
<dbReference type="AlphaFoldDB" id="A0A9X3IUD7"/>
<organism evidence="2 3">
    <name type="scientific">Nannocystis pusilla</name>
    <dbReference type="NCBI Taxonomy" id="889268"/>
    <lineage>
        <taxon>Bacteria</taxon>
        <taxon>Pseudomonadati</taxon>
        <taxon>Myxococcota</taxon>
        <taxon>Polyangia</taxon>
        <taxon>Nannocystales</taxon>
        <taxon>Nannocystaceae</taxon>
        <taxon>Nannocystis</taxon>
    </lineage>
</organism>
<accession>A0A9X3IUD7</accession>
<dbReference type="Gene3D" id="3.40.630.30">
    <property type="match status" value="1"/>
</dbReference>
<dbReference type="PANTHER" id="PTHR42791">
    <property type="entry name" value="GNAT FAMILY ACETYLTRANSFERASE"/>
    <property type="match status" value="1"/>
</dbReference>
<dbReference type="InterPro" id="IPR016181">
    <property type="entry name" value="Acyl_CoA_acyltransferase"/>
</dbReference>
<reference evidence="2" key="1">
    <citation type="submission" date="2022-11" db="EMBL/GenBank/DDBJ databases">
        <title>Minimal conservation of predation-associated metabolite biosynthetic gene clusters underscores biosynthetic potential of Myxococcota including descriptions for ten novel species: Archangium lansinium sp. nov., Myxococcus landrumus sp. nov., Nannocystis bai.</title>
        <authorList>
            <person name="Ahearne A."/>
            <person name="Stevens C."/>
            <person name="Phillips K."/>
        </authorList>
    </citation>
    <scope>NUCLEOTIDE SEQUENCE</scope>
    <source>
        <strain evidence="2">Na p29</strain>
    </source>
</reference>
<sequence length="202" mass="22052">MSEPRVEPFAGAAGELRGLLGRAFCDNPGMVATLGDERPRRLARATRLMGGLSGMALASGTVEVVRAGGQVAATSLSYGPDQKPRGRALLPMYLAGLSTGPRALVRLLRLDEFLRTHHPRAPHFFLAVLGVEPEMQGRQLGSALLRALSARADAAGLPCYLETDREPAKRLYMRHGYEVVGEHDLTNLGGVRFWRMERPPRR</sequence>
<keyword evidence="3" id="KW-1185">Reference proteome</keyword>
<dbReference type="InterPro" id="IPR000182">
    <property type="entry name" value="GNAT_dom"/>
</dbReference>
<dbReference type="InterPro" id="IPR052523">
    <property type="entry name" value="Trichothecene_AcTrans"/>
</dbReference>
<gene>
    <name evidence="2" type="ORF">OV079_05350</name>
</gene>
<dbReference type="EMBL" id="JAPNKE010000002">
    <property type="protein sequence ID" value="MCY1005007.1"/>
    <property type="molecule type" value="Genomic_DNA"/>
</dbReference>
<protein>
    <submittedName>
        <fullName evidence="2">GNAT family N-acetyltransferase</fullName>
    </submittedName>
</protein>
<evidence type="ECO:0000313" key="3">
    <source>
        <dbReference type="Proteomes" id="UP001150924"/>
    </source>
</evidence>
<feature type="domain" description="N-acetyltransferase" evidence="1">
    <location>
        <begin position="32"/>
        <end position="201"/>
    </location>
</feature>
<proteinExistence type="predicted"/>
<dbReference type="RefSeq" id="WP_267766624.1">
    <property type="nucleotide sequence ID" value="NZ_JAPNKE010000002.1"/>
</dbReference>
<dbReference type="CDD" id="cd04301">
    <property type="entry name" value="NAT_SF"/>
    <property type="match status" value="1"/>
</dbReference>
<dbReference type="Pfam" id="PF13508">
    <property type="entry name" value="Acetyltransf_7"/>
    <property type="match status" value="1"/>
</dbReference>
<dbReference type="PROSITE" id="PS51186">
    <property type="entry name" value="GNAT"/>
    <property type="match status" value="1"/>
</dbReference>
<comment type="caution">
    <text evidence="2">The sequence shown here is derived from an EMBL/GenBank/DDBJ whole genome shotgun (WGS) entry which is preliminary data.</text>
</comment>
<dbReference type="PANTHER" id="PTHR42791:SF1">
    <property type="entry name" value="N-ACETYLTRANSFERASE DOMAIN-CONTAINING PROTEIN"/>
    <property type="match status" value="1"/>
</dbReference>
<dbReference type="GO" id="GO:0016747">
    <property type="term" value="F:acyltransferase activity, transferring groups other than amino-acyl groups"/>
    <property type="evidence" value="ECO:0007669"/>
    <property type="project" value="InterPro"/>
</dbReference>